<dbReference type="PANTHER" id="PTHR23026">
    <property type="entry name" value="NADPH NITROREDUCTASE"/>
    <property type="match status" value="1"/>
</dbReference>
<accession>A0A0M9UCH9</accession>
<dbReference type="Proteomes" id="UP000037784">
    <property type="component" value="Unassembled WGS sequence"/>
</dbReference>
<sequence length="217" mass="24638">MPEHSTEGTRMNEDRLNTFEALACSRRSIRRYRDEPVPRALIERLLAIAGRAPSAHNRQPWRWAVITGDMRRRLADAMAVPFRRDLLADGVPVDEAERIVARSRARISTAPVLILACLTMEDMDTYPDEHRRRNEWLMAAQSVALACQNLLLAAHAAGLGACWLCAPLFCPQTVRDTLHLPETWEPQALITLGWPANTGRDRPRHPVSTLTRWYDEA</sequence>
<dbReference type="STRING" id="872965.SE16_14575"/>
<dbReference type="Gene3D" id="3.40.109.10">
    <property type="entry name" value="NADH Oxidase"/>
    <property type="match status" value="1"/>
</dbReference>
<evidence type="ECO:0000259" key="1">
    <source>
        <dbReference type="Pfam" id="PF00881"/>
    </source>
</evidence>
<dbReference type="SUPFAM" id="SSF55469">
    <property type="entry name" value="FMN-dependent nitroreductase-like"/>
    <property type="match status" value="1"/>
</dbReference>
<comment type="caution">
    <text evidence="2">The sequence shown here is derived from an EMBL/GenBank/DDBJ whole genome shotgun (WGS) entry which is preliminary data.</text>
</comment>
<protein>
    <recommendedName>
        <fullName evidence="1">Nitroreductase domain-containing protein</fullName>
    </recommendedName>
</protein>
<feature type="domain" description="Nitroreductase" evidence="1">
    <location>
        <begin position="25"/>
        <end position="194"/>
    </location>
</feature>
<evidence type="ECO:0000313" key="3">
    <source>
        <dbReference type="Proteomes" id="UP000037784"/>
    </source>
</evidence>
<dbReference type="InterPro" id="IPR029479">
    <property type="entry name" value="Nitroreductase"/>
</dbReference>
<dbReference type="Pfam" id="PF00881">
    <property type="entry name" value="Nitroreductase"/>
    <property type="match status" value="1"/>
</dbReference>
<gene>
    <name evidence="2" type="ORF">ARMA_1397</name>
</gene>
<dbReference type="PANTHER" id="PTHR23026:SF123">
    <property type="entry name" value="NAD(P)H NITROREDUCTASE RV3131-RELATED"/>
    <property type="match status" value="1"/>
</dbReference>
<dbReference type="GO" id="GO:0016491">
    <property type="term" value="F:oxidoreductase activity"/>
    <property type="evidence" value="ECO:0007669"/>
    <property type="project" value="InterPro"/>
</dbReference>
<dbReference type="AlphaFoldDB" id="A0A0M9UCH9"/>
<evidence type="ECO:0000313" key="2">
    <source>
        <dbReference type="EMBL" id="GAP62974.1"/>
    </source>
</evidence>
<proteinExistence type="predicted"/>
<organism evidence="2 3">
    <name type="scientific">Ardenticatena maritima</name>
    <dbReference type="NCBI Taxonomy" id="872965"/>
    <lineage>
        <taxon>Bacteria</taxon>
        <taxon>Bacillati</taxon>
        <taxon>Chloroflexota</taxon>
        <taxon>Ardenticatenia</taxon>
        <taxon>Ardenticatenales</taxon>
        <taxon>Ardenticatenaceae</taxon>
        <taxon>Ardenticatena</taxon>
    </lineage>
</organism>
<reference evidence="2 3" key="1">
    <citation type="journal article" date="2015" name="Genome Announc.">
        <title>Draft Genome Sequence of a Heterotrophic Facultative Anaerobic Thermophilic Bacterium, Ardenticatena maritima Strain 110ST.</title>
        <authorList>
            <person name="Kawaichi S."/>
            <person name="Yoshida T."/>
            <person name="Sako Y."/>
            <person name="Nakamura R."/>
        </authorList>
    </citation>
    <scope>NUCLEOTIDE SEQUENCE [LARGE SCALE GENOMIC DNA]</scope>
    <source>
        <strain evidence="2 3">110S</strain>
    </source>
</reference>
<keyword evidence="3" id="KW-1185">Reference proteome</keyword>
<dbReference type="FunCoup" id="A0A0M9UCH9">
    <property type="interactions" value="47"/>
</dbReference>
<dbReference type="InterPro" id="IPR000415">
    <property type="entry name" value="Nitroreductase-like"/>
</dbReference>
<name>A0A0M9UCH9_9CHLR</name>
<dbReference type="InParanoid" id="A0A0M9UCH9"/>
<dbReference type="EMBL" id="BBZA01000100">
    <property type="protein sequence ID" value="GAP62974.1"/>
    <property type="molecule type" value="Genomic_DNA"/>
</dbReference>
<dbReference type="InterPro" id="IPR050627">
    <property type="entry name" value="Nitroreductase/BluB"/>
</dbReference>
<reference evidence="3" key="2">
    <citation type="submission" date="2015-08" db="EMBL/GenBank/DDBJ databases">
        <title>Draft Genome Sequence of a Heterotrophic Facultative Anaerobic Bacterium Ardenticatena maritima Strain 110S.</title>
        <authorList>
            <person name="Kawaichi S."/>
            <person name="Yoshida T."/>
            <person name="Sako Y."/>
            <person name="Nakamura R."/>
        </authorList>
    </citation>
    <scope>NUCLEOTIDE SEQUENCE [LARGE SCALE GENOMIC DNA]</scope>
    <source>
        <strain evidence="3">110S</strain>
    </source>
</reference>